<reference evidence="9 10" key="1">
    <citation type="submission" date="2019-02" db="EMBL/GenBank/DDBJ databases">
        <title>Deep-cultivation of Planctomycetes and their phenomic and genomic characterization uncovers novel biology.</title>
        <authorList>
            <person name="Wiegand S."/>
            <person name="Jogler M."/>
            <person name="Boedeker C."/>
            <person name="Pinto D."/>
            <person name="Vollmers J."/>
            <person name="Rivas-Marin E."/>
            <person name="Kohn T."/>
            <person name="Peeters S.H."/>
            <person name="Heuer A."/>
            <person name="Rast P."/>
            <person name="Oberbeckmann S."/>
            <person name="Bunk B."/>
            <person name="Jeske O."/>
            <person name="Meyerdierks A."/>
            <person name="Storesund J.E."/>
            <person name="Kallscheuer N."/>
            <person name="Luecker S."/>
            <person name="Lage O.M."/>
            <person name="Pohl T."/>
            <person name="Merkel B.J."/>
            <person name="Hornburger P."/>
            <person name="Mueller R.-W."/>
            <person name="Bruemmer F."/>
            <person name="Labrenz M."/>
            <person name="Spormann A.M."/>
            <person name="Op Den Camp H."/>
            <person name="Overmann J."/>
            <person name="Amann R."/>
            <person name="Jetten M.S.M."/>
            <person name="Mascher T."/>
            <person name="Medema M.H."/>
            <person name="Devos D.P."/>
            <person name="Kaster A.-K."/>
            <person name="Ovreas L."/>
            <person name="Rohde M."/>
            <person name="Galperin M.Y."/>
            <person name="Jogler C."/>
        </authorList>
    </citation>
    <scope>NUCLEOTIDE SEQUENCE [LARGE SCALE GENOMIC DNA]</scope>
    <source>
        <strain evidence="9 10">Pla144</strain>
    </source>
</reference>
<evidence type="ECO:0000256" key="3">
    <source>
        <dbReference type="ARBA" id="ARBA00012756"/>
    </source>
</evidence>
<dbReference type="Pfam" id="PF02836">
    <property type="entry name" value="Glyco_hydro_2_C"/>
    <property type="match status" value="1"/>
</dbReference>
<dbReference type="Gene3D" id="2.60.120.260">
    <property type="entry name" value="Galactose-binding domain-like"/>
    <property type="match status" value="1"/>
</dbReference>
<dbReference type="PANTHER" id="PTHR46323">
    <property type="entry name" value="BETA-GALACTOSIDASE"/>
    <property type="match status" value="1"/>
</dbReference>
<evidence type="ECO:0000256" key="7">
    <source>
        <dbReference type="RuleBase" id="RU361154"/>
    </source>
</evidence>
<dbReference type="InterPro" id="IPR006101">
    <property type="entry name" value="Glyco_hydro_2"/>
</dbReference>
<dbReference type="OrthoDB" id="9762066at2"/>
<dbReference type="InterPro" id="IPR006104">
    <property type="entry name" value="Glyco_hydro_2_N"/>
</dbReference>
<dbReference type="InterPro" id="IPR008979">
    <property type="entry name" value="Galactose-bd-like_sf"/>
</dbReference>
<comment type="caution">
    <text evidence="9">The sequence shown here is derived from an EMBL/GenBank/DDBJ whole genome shotgun (WGS) entry which is preliminary data.</text>
</comment>
<dbReference type="RefSeq" id="WP_146452456.1">
    <property type="nucleotide sequence ID" value="NZ_SJPS01000007.1"/>
</dbReference>
<dbReference type="PRINTS" id="PR00132">
    <property type="entry name" value="GLHYDRLASE2"/>
</dbReference>
<dbReference type="FunFam" id="3.20.20.80:FF:000121">
    <property type="entry name" value="Beta-galactosidase"/>
    <property type="match status" value="1"/>
</dbReference>
<dbReference type="SMART" id="SM01038">
    <property type="entry name" value="Bgal_small_N"/>
    <property type="match status" value="1"/>
</dbReference>
<dbReference type="InterPro" id="IPR032312">
    <property type="entry name" value="LacZ_4"/>
</dbReference>
<feature type="domain" description="Beta galactosidase small chain/" evidence="8">
    <location>
        <begin position="786"/>
        <end position="1056"/>
    </location>
</feature>
<dbReference type="InterPro" id="IPR023232">
    <property type="entry name" value="Glyco_hydro_2_AS"/>
</dbReference>
<evidence type="ECO:0000256" key="2">
    <source>
        <dbReference type="ARBA" id="ARBA00007401"/>
    </source>
</evidence>
<dbReference type="AlphaFoldDB" id="A0A5C6CCZ5"/>
<sequence>MNHSLIGSFKYHSFDKFQSNRFRKVISLLFFASWFCCHIPQPSQAVRLDWEDQAVFGINKLPPRSASQPYSNRTEALEGDTTKSDFYESLNGDWQFHWSPDPASRPVDFFQPKFDVSDWKKIPVPSNWQLHGYGVPLYSNITYPFKKDPPRVMGDPPKEYTNYSQRNPVGSYRREFQVPADWKNRHVYLQFNGVDSAFYVWVNGQKVGYSEDSRTTATFDITQYLQDGDNTLAVEVYRYSDASYLEDQDFWRLSGIFRDVFLWSTSDTTIRDYFVHTDLDDRYKNATLSIDLELDNHSQEVRTCQVRAELLDNEGRVVFEKLSAPVEVPADGSVTAKIEKEIFDPSKWSAEQPNLYRLVLTLLDDGQSQEVQTCRVGFREVELRDGLLHVNGQPIYLKGVNRHEHDPRTGHTISEESMIRDLKLMKQFNVNAVRTCHYPDDPEWYELCDEYGMYLVDETNIESHGMGYGPESLAKDPSWGPPHLARAQAVLERDKNHPSVIIWSLGNEAGNGVNFKQNYDWMKSRDPSRPVQYEQAGWKGRNTDIRCPMYATISEIVNYATGNPDRPLILCEYAHAMGNSIGNLQDYWTAIEKYPHLQGGFIWDWVDQGLYKKAEDGSEFFAYGGDFGDQPNDRDFCLNGVVGPDRKPNPHAWEVRKVYQNIIVKPTDLTAGRFLVSNKYYFTNLNEFEAVWILRRNGIQVDQGRLDKLDVPPQGAKQIGIPLPPLEDPAEYLLTIKFELADSTLWAEAGHVVAWDQFELSSVPPDASIAAAEDSPTLTETNNHFDITWQNVCARIDKTTGVLISYQINGTELFTEPLVPNFWKQPNNNQWGNGYVERLGVWKNTAAERRLTDISATTVDGNSIIRANFELPSVEATYHVYYAPMHQGILQIRAHYIPGAKEVPLMPRFGMELAMPQEFNKVTWYGRGPQETYWDRKTGGEIAIYHDTVEDWNHPYIRPQDVGNRTDARWLSLLDSSGLGLKIVGTKPLSMSVWPFSLADLEAAKHPHDLPRRDFNVVHIDWKLHGVGGDNSWGARTHSEYTLSGREEHEYEFVLIPIFPR</sequence>
<comment type="catalytic activity">
    <reaction evidence="1 7">
        <text>Hydrolysis of terminal non-reducing beta-D-galactose residues in beta-D-galactosides.</text>
        <dbReference type="EC" id="3.2.1.23"/>
    </reaction>
</comment>
<dbReference type="Pfam" id="PF02837">
    <property type="entry name" value="Glyco_hydro_2_N"/>
    <property type="match status" value="1"/>
</dbReference>
<dbReference type="EMBL" id="SJPS01000007">
    <property type="protein sequence ID" value="TWU22703.1"/>
    <property type="molecule type" value="Genomic_DNA"/>
</dbReference>
<dbReference type="InterPro" id="IPR006102">
    <property type="entry name" value="Ig-like_GH2"/>
</dbReference>
<dbReference type="SUPFAM" id="SSF49303">
    <property type="entry name" value="beta-Galactosidase/glucuronidase domain"/>
    <property type="match status" value="2"/>
</dbReference>
<dbReference type="GO" id="GO:0005990">
    <property type="term" value="P:lactose catabolic process"/>
    <property type="evidence" value="ECO:0007669"/>
    <property type="project" value="TreeGrafter"/>
</dbReference>
<organism evidence="9 10">
    <name type="scientific">Bythopirellula polymerisocia</name>
    <dbReference type="NCBI Taxonomy" id="2528003"/>
    <lineage>
        <taxon>Bacteria</taxon>
        <taxon>Pseudomonadati</taxon>
        <taxon>Planctomycetota</taxon>
        <taxon>Planctomycetia</taxon>
        <taxon>Pirellulales</taxon>
        <taxon>Lacipirellulaceae</taxon>
        <taxon>Bythopirellula</taxon>
    </lineage>
</organism>
<dbReference type="Pfam" id="PF00703">
    <property type="entry name" value="Glyco_hydro_2"/>
    <property type="match status" value="1"/>
</dbReference>
<comment type="similarity">
    <text evidence="2 7">Belongs to the glycosyl hydrolase 2 family.</text>
</comment>
<gene>
    <name evidence="9" type="primary">lacZ_6</name>
    <name evidence="9" type="ORF">Pla144_41640</name>
</gene>
<accession>A0A5C6CCZ5</accession>
<keyword evidence="5 7" id="KW-0326">Glycosidase</keyword>
<dbReference type="PROSITE" id="PS00719">
    <property type="entry name" value="GLYCOSYL_HYDROL_F2_1"/>
    <property type="match status" value="1"/>
</dbReference>
<dbReference type="Gene3D" id="2.60.40.10">
    <property type="entry name" value="Immunoglobulins"/>
    <property type="match status" value="2"/>
</dbReference>
<dbReference type="InterPro" id="IPR014718">
    <property type="entry name" value="GH-type_carb-bd"/>
</dbReference>
<dbReference type="Proteomes" id="UP000318437">
    <property type="component" value="Unassembled WGS sequence"/>
</dbReference>
<dbReference type="PROSITE" id="PS00608">
    <property type="entry name" value="GLYCOSYL_HYDROL_F2_2"/>
    <property type="match status" value="1"/>
</dbReference>
<protein>
    <recommendedName>
        <fullName evidence="3 7">Beta-galactosidase</fullName>
        <ecNumber evidence="3 7">3.2.1.23</ecNumber>
    </recommendedName>
    <alternativeName>
        <fullName evidence="6 7">Lactase</fullName>
    </alternativeName>
</protein>
<dbReference type="InterPro" id="IPR023230">
    <property type="entry name" value="Glyco_hydro_2_CS"/>
</dbReference>
<dbReference type="GO" id="GO:0030246">
    <property type="term" value="F:carbohydrate binding"/>
    <property type="evidence" value="ECO:0007669"/>
    <property type="project" value="InterPro"/>
</dbReference>
<dbReference type="InterPro" id="IPR006103">
    <property type="entry name" value="Glyco_hydro_2_cat"/>
</dbReference>
<evidence type="ECO:0000256" key="5">
    <source>
        <dbReference type="ARBA" id="ARBA00023295"/>
    </source>
</evidence>
<keyword evidence="4 7" id="KW-0378">Hydrolase</keyword>
<dbReference type="InterPro" id="IPR050347">
    <property type="entry name" value="Bact_Beta-galactosidase"/>
</dbReference>
<evidence type="ECO:0000256" key="1">
    <source>
        <dbReference type="ARBA" id="ARBA00001412"/>
    </source>
</evidence>
<dbReference type="InterPro" id="IPR004199">
    <property type="entry name" value="B-gal_small/dom_5"/>
</dbReference>
<proteinExistence type="inferred from homology"/>
<keyword evidence="10" id="KW-1185">Reference proteome</keyword>
<evidence type="ECO:0000256" key="4">
    <source>
        <dbReference type="ARBA" id="ARBA00022801"/>
    </source>
</evidence>
<evidence type="ECO:0000259" key="8">
    <source>
        <dbReference type="SMART" id="SM01038"/>
    </source>
</evidence>
<dbReference type="PANTHER" id="PTHR46323:SF2">
    <property type="entry name" value="BETA-GALACTOSIDASE"/>
    <property type="match status" value="1"/>
</dbReference>
<dbReference type="InterPro" id="IPR036156">
    <property type="entry name" value="Beta-gal/glucu_dom_sf"/>
</dbReference>
<name>A0A5C6CCZ5_9BACT</name>
<dbReference type="InterPro" id="IPR017853">
    <property type="entry name" value="GH"/>
</dbReference>
<dbReference type="GO" id="GO:0009341">
    <property type="term" value="C:beta-galactosidase complex"/>
    <property type="evidence" value="ECO:0007669"/>
    <property type="project" value="InterPro"/>
</dbReference>
<dbReference type="SUPFAM" id="SSF49785">
    <property type="entry name" value="Galactose-binding domain-like"/>
    <property type="match status" value="1"/>
</dbReference>
<evidence type="ECO:0000256" key="6">
    <source>
        <dbReference type="ARBA" id="ARBA00032230"/>
    </source>
</evidence>
<evidence type="ECO:0000313" key="9">
    <source>
        <dbReference type="EMBL" id="TWU22703.1"/>
    </source>
</evidence>
<dbReference type="Gene3D" id="3.20.20.80">
    <property type="entry name" value="Glycosidases"/>
    <property type="match status" value="1"/>
</dbReference>
<evidence type="ECO:0000313" key="10">
    <source>
        <dbReference type="Proteomes" id="UP000318437"/>
    </source>
</evidence>
<dbReference type="SUPFAM" id="SSF74650">
    <property type="entry name" value="Galactose mutarotase-like"/>
    <property type="match status" value="1"/>
</dbReference>
<dbReference type="InterPro" id="IPR011013">
    <property type="entry name" value="Gal_mutarotase_sf_dom"/>
</dbReference>
<dbReference type="Gene3D" id="2.70.98.10">
    <property type="match status" value="1"/>
</dbReference>
<dbReference type="Pfam" id="PF02929">
    <property type="entry name" value="Bgal_small_N"/>
    <property type="match status" value="1"/>
</dbReference>
<dbReference type="SUPFAM" id="SSF51445">
    <property type="entry name" value="(Trans)glycosidases"/>
    <property type="match status" value="1"/>
</dbReference>
<dbReference type="EC" id="3.2.1.23" evidence="3 7"/>
<dbReference type="FunFam" id="2.60.40.10:FF:000680">
    <property type="entry name" value="Beta-galactosidase"/>
    <property type="match status" value="1"/>
</dbReference>
<dbReference type="GO" id="GO:0004565">
    <property type="term" value="F:beta-galactosidase activity"/>
    <property type="evidence" value="ECO:0007669"/>
    <property type="project" value="UniProtKB-EC"/>
</dbReference>
<dbReference type="InterPro" id="IPR013783">
    <property type="entry name" value="Ig-like_fold"/>
</dbReference>
<dbReference type="Pfam" id="PF16353">
    <property type="entry name" value="LacZ_4"/>
    <property type="match status" value="1"/>
</dbReference>